<dbReference type="EMBL" id="CP113432">
    <property type="protein sequence ID" value="WAI49863.1"/>
    <property type="molecule type" value="Genomic_DNA"/>
</dbReference>
<evidence type="ECO:0000256" key="4">
    <source>
        <dbReference type="ARBA" id="ARBA00022448"/>
    </source>
</evidence>
<dbReference type="InterPro" id="IPR050492">
    <property type="entry name" value="Bact_metal-bind_prot9"/>
</dbReference>
<keyword evidence="9" id="KW-0864">Zinc transport</keyword>
<sequence length="314" mass="34315">MSFRPAALLLACCSLLLSLSVRAEVSVLTSIKPLQLIAAAIQDGEGTPDVLLPPGASPHSYSLRPSDIRRVRDAQLFYWVGPDLESFLPKVLESRKGPSVALQDQAGMHLRKFADFSESNHPGHDDDPGHDEMGHDHDHRPGMIDAHLWLLPANAQVIAARMAEDLAIADPANASRYQANLKAFDERMETLDARLKQRIAPLKGKPFFVFHEAFDYFEEAYGLRHTGVFAVSADVQPGARHVAGMRAQLQKAGPSCIFSEPPIRPRLADTLSQGLPVRLAELDDLGVSVKVDAQGYENLLGNLAGEFASCLEKL</sequence>
<evidence type="ECO:0000256" key="9">
    <source>
        <dbReference type="ARBA" id="ARBA00022906"/>
    </source>
</evidence>
<evidence type="ECO:0000256" key="7">
    <source>
        <dbReference type="ARBA" id="ARBA00022764"/>
    </source>
</evidence>
<dbReference type="Pfam" id="PF01297">
    <property type="entry name" value="ZnuA"/>
    <property type="match status" value="1"/>
</dbReference>
<protein>
    <recommendedName>
        <fullName evidence="3">High-affinity zinc uptake system protein ZnuA</fullName>
    </recommendedName>
</protein>
<dbReference type="Gene3D" id="3.40.50.1980">
    <property type="entry name" value="Nitrogenase molybdenum iron protein domain"/>
    <property type="match status" value="2"/>
</dbReference>
<evidence type="ECO:0000256" key="13">
    <source>
        <dbReference type="SAM" id="MobiDB-lite"/>
    </source>
</evidence>
<proteinExistence type="inferred from homology"/>
<keyword evidence="11" id="KW-1015">Disulfide bond</keyword>
<comment type="similarity">
    <text evidence="2">Belongs to the bacterial solute-binding protein 9 family.</text>
</comment>
<evidence type="ECO:0000256" key="12">
    <source>
        <dbReference type="ARBA" id="ARBA00045516"/>
    </source>
</evidence>
<feature type="chain" id="PRO_5046958856" description="High-affinity zinc uptake system protein ZnuA" evidence="14">
    <location>
        <begin position="24"/>
        <end position="314"/>
    </location>
</feature>
<dbReference type="InterPro" id="IPR006127">
    <property type="entry name" value="ZnuA-like"/>
</dbReference>
<evidence type="ECO:0000256" key="5">
    <source>
        <dbReference type="ARBA" id="ARBA00022723"/>
    </source>
</evidence>
<dbReference type="RefSeq" id="WP_254469854.1">
    <property type="nucleotide sequence ID" value="NZ_CP113432.1"/>
</dbReference>
<evidence type="ECO:0000256" key="14">
    <source>
        <dbReference type="SAM" id="SignalP"/>
    </source>
</evidence>
<organism evidence="15 16">
    <name type="scientific">Pseudomonas triclosanedens</name>
    <dbReference type="NCBI Taxonomy" id="2961893"/>
    <lineage>
        <taxon>Bacteria</taxon>
        <taxon>Pseudomonadati</taxon>
        <taxon>Pseudomonadota</taxon>
        <taxon>Gammaproteobacteria</taxon>
        <taxon>Pseudomonadales</taxon>
        <taxon>Pseudomonadaceae</taxon>
        <taxon>Pseudomonas</taxon>
    </lineage>
</organism>
<evidence type="ECO:0000313" key="15">
    <source>
        <dbReference type="EMBL" id="WAI49863.1"/>
    </source>
</evidence>
<keyword evidence="7" id="KW-0574">Periplasm</keyword>
<keyword evidence="10" id="KW-0406">Ion transport</keyword>
<keyword evidence="5" id="KW-0479">Metal-binding</keyword>
<feature type="compositionally biased region" description="Basic and acidic residues" evidence="13">
    <location>
        <begin position="121"/>
        <end position="136"/>
    </location>
</feature>
<evidence type="ECO:0000256" key="6">
    <source>
        <dbReference type="ARBA" id="ARBA00022729"/>
    </source>
</evidence>
<gene>
    <name evidence="15" type="primary">znuA</name>
    <name evidence="15" type="ORF">OU419_00935</name>
</gene>
<keyword evidence="8" id="KW-0862">Zinc</keyword>
<dbReference type="PANTHER" id="PTHR42953:SF3">
    <property type="entry name" value="HIGH-AFFINITY ZINC UPTAKE SYSTEM PROTEIN ZNUA"/>
    <property type="match status" value="1"/>
</dbReference>
<evidence type="ECO:0000256" key="3">
    <source>
        <dbReference type="ARBA" id="ARBA00015915"/>
    </source>
</evidence>
<dbReference type="NCBIfam" id="NF007091">
    <property type="entry name" value="PRK09545.1"/>
    <property type="match status" value="1"/>
</dbReference>
<keyword evidence="16" id="KW-1185">Reference proteome</keyword>
<comment type="subcellular location">
    <subcellularLocation>
        <location evidence="1">Periplasm</location>
    </subcellularLocation>
</comment>
<keyword evidence="6 14" id="KW-0732">Signal</keyword>
<comment type="function">
    <text evidence="12">Part of the ATP-binding cassette (ABC) transport system ZnuABC involved in zinc import. Binds zinc with high affinity and specificity and delivers it to the membrane permease for translocation into the cytoplasm.</text>
</comment>
<dbReference type="InterPro" id="IPR035520">
    <property type="entry name" value="ZnuA"/>
</dbReference>
<keyword evidence="4" id="KW-0813">Transport</keyword>
<accession>A0ABY7A0Z0</accession>
<evidence type="ECO:0000256" key="11">
    <source>
        <dbReference type="ARBA" id="ARBA00023157"/>
    </source>
</evidence>
<name>A0ABY7A0Z0_9PSED</name>
<dbReference type="PANTHER" id="PTHR42953">
    <property type="entry name" value="HIGH-AFFINITY ZINC UPTAKE SYSTEM PROTEIN ZNUA-RELATED"/>
    <property type="match status" value="1"/>
</dbReference>
<evidence type="ECO:0000256" key="1">
    <source>
        <dbReference type="ARBA" id="ARBA00004418"/>
    </source>
</evidence>
<dbReference type="SUPFAM" id="SSF53807">
    <property type="entry name" value="Helical backbone' metal receptor"/>
    <property type="match status" value="1"/>
</dbReference>
<dbReference type="CDD" id="cd01019">
    <property type="entry name" value="ZnuA"/>
    <property type="match status" value="1"/>
</dbReference>
<evidence type="ECO:0000256" key="2">
    <source>
        <dbReference type="ARBA" id="ARBA00011028"/>
    </source>
</evidence>
<reference evidence="15" key="1">
    <citation type="submission" date="2022-11" db="EMBL/GenBank/DDBJ databases">
        <title>Pseudomonas triclosanedens sp. nov., a triclosan degrader isolated from activated sludge.</title>
        <authorList>
            <person name="Yin Y."/>
            <person name="Lu Z."/>
        </authorList>
    </citation>
    <scope>NUCLEOTIDE SEQUENCE</scope>
    <source>
        <strain evidence="15">ZM23</strain>
    </source>
</reference>
<evidence type="ECO:0000256" key="8">
    <source>
        <dbReference type="ARBA" id="ARBA00022833"/>
    </source>
</evidence>
<feature type="region of interest" description="Disordered" evidence="13">
    <location>
        <begin position="116"/>
        <end position="136"/>
    </location>
</feature>
<evidence type="ECO:0000256" key="10">
    <source>
        <dbReference type="ARBA" id="ARBA00023065"/>
    </source>
</evidence>
<evidence type="ECO:0000313" key="16">
    <source>
        <dbReference type="Proteomes" id="UP001163624"/>
    </source>
</evidence>
<dbReference type="Proteomes" id="UP001163624">
    <property type="component" value="Chromosome"/>
</dbReference>
<feature type="signal peptide" evidence="14">
    <location>
        <begin position="1"/>
        <end position="23"/>
    </location>
</feature>